<dbReference type="Proteomes" id="UP000663829">
    <property type="component" value="Unassembled WGS sequence"/>
</dbReference>
<dbReference type="OrthoDB" id="2020799at2759"/>
<name>A0A814NSY6_9BILA</name>
<dbReference type="Proteomes" id="UP000681722">
    <property type="component" value="Unassembled WGS sequence"/>
</dbReference>
<sequence length="425" mass="47906">MKFGTPLDDYVNAPDPYYKWNLIRQYQNKDYNAYILNLTSQKWLDETFSSRPIWQHYVSIVIPSNLIRTNTALLWVDNGNSGAASGKSIPTETSIAESVSVAKTIGSIVVDLQQIPNQPIKFNNDPSKKSRVEDQQIAWTWKTFLDNKNKIINNPFVLLQMPMTKACVKAMDAAQEFIADISVSVPQKFVVTGVSKSLNGWTFAFKDYYQENITRYTHSSQLEDMAQIIDPYSYIDRYRNTKLLQIQGTSDEFFLPDNENLFWNNLTLATGGTNLLNYVPNQGHGAGSSTTMITFFQMIADNQELPKFHWQKSLNATHGTIVATVECPKGLKPSSATGYQATTANTNRRDFRSSKNWVKQTINQQIVDSTTIVYTMTIANPAIGWKGFFIQINFSDSAQLTTEVLIVPNSYPAGDCMSQCYGTLV</sequence>
<accession>A0A814NSY6</accession>
<dbReference type="PANTHER" id="PTHR31497">
    <property type="entry name" value="AUTOCRINE PROLIFERATION REPRESSOR PROTEIN A"/>
    <property type="match status" value="1"/>
</dbReference>
<keyword evidence="3" id="KW-1185">Reference proteome</keyword>
<gene>
    <name evidence="1" type="ORF">GPM918_LOCUS18517</name>
    <name evidence="2" type="ORF">SRO942_LOCUS18514</name>
</gene>
<protein>
    <submittedName>
        <fullName evidence="1">Uncharacterized protein</fullName>
    </submittedName>
</protein>
<dbReference type="InterPro" id="IPR029058">
    <property type="entry name" value="AB_hydrolase_fold"/>
</dbReference>
<dbReference type="AlphaFoldDB" id="A0A814NSY6"/>
<dbReference type="EMBL" id="CAJOBC010005364">
    <property type="protein sequence ID" value="CAF3861493.1"/>
    <property type="molecule type" value="Genomic_DNA"/>
</dbReference>
<dbReference type="InterPro" id="IPR009199">
    <property type="entry name" value="PhoPQ-act_pathogen-rel_PqaA"/>
</dbReference>
<dbReference type="Gene3D" id="3.40.50.1820">
    <property type="entry name" value="alpha/beta hydrolase"/>
    <property type="match status" value="1"/>
</dbReference>
<dbReference type="PANTHER" id="PTHR31497:SF0">
    <property type="entry name" value="AUTOCRINE PROLIFERATION REPRESSOR PROTEIN A"/>
    <property type="match status" value="1"/>
</dbReference>
<organism evidence="1 3">
    <name type="scientific">Didymodactylos carnosus</name>
    <dbReference type="NCBI Taxonomy" id="1234261"/>
    <lineage>
        <taxon>Eukaryota</taxon>
        <taxon>Metazoa</taxon>
        <taxon>Spiralia</taxon>
        <taxon>Gnathifera</taxon>
        <taxon>Rotifera</taxon>
        <taxon>Eurotatoria</taxon>
        <taxon>Bdelloidea</taxon>
        <taxon>Philodinida</taxon>
        <taxon>Philodinidae</taxon>
        <taxon>Didymodactylos</taxon>
    </lineage>
</organism>
<dbReference type="EMBL" id="CAJNOQ010005364">
    <property type="protein sequence ID" value="CAF1096200.1"/>
    <property type="molecule type" value="Genomic_DNA"/>
</dbReference>
<dbReference type="Pfam" id="PF10142">
    <property type="entry name" value="PhoPQ_related"/>
    <property type="match status" value="1"/>
</dbReference>
<evidence type="ECO:0000313" key="2">
    <source>
        <dbReference type="EMBL" id="CAF3861493.1"/>
    </source>
</evidence>
<proteinExistence type="predicted"/>
<evidence type="ECO:0000313" key="1">
    <source>
        <dbReference type="EMBL" id="CAF1096200.1"/>
    </source>
</evidence>
<comment type="caution">
    <text evidence="1">The sequence shown here is derived from an EMBL/GenBank/DDBJ whole genome shotgun (WGS) entry which is preliminary data.</text>
</comment>
<reference evidence="1" key="1">
    <citation type="submission" date="2021-02" db="EMBL/GenBank/DDBJ databases">
        <authorList>
            <person name="Nowell W R."/>
        </authorList>
    </citation>
    <scope>NUCLEOTIDE SEQUENCE</scope>
</reference>
<evidence type="ECO:0000313" key="3">
    <source>
        <dbReference type="Proteomes" id="UP000663829"/>
    </source>
</evidence>